<protein>
    <recommendedName>
        <fullName evidence="9">Multidrug-efflux transporter</fullName>
    </recommendedName>
</protein>
<dbReference type="CDD" id="cd13131">
    <property type="entry name" value="MATE_NorM_like"/>
    <property type="match status" value="1"/>
</dbReference>
<feature type="transmembrane region" description="Helical" evidence="10">
    <location>
        <begin position="47"/>
        <end position="73"/>
    </location>
</feature>
<evidence type="ECO:0000256" key="9">
    <source>
        <dbReference type="ARBA" id="ARBA00031636"/>
    </source>
</evidence>
<feature type="transmembrane region" description="Helical" evidence="10">
    <location>
        <begin position="246"/>
        <end position="267"/>
    </location>
</feature>
<evidence type="ECO:0000256" key="2">
    <source>
        <dbReference type="ARBA" id="ARBA00022448"/>
    </source>
</evidence>
<feature type="transmembrane region" description="Helical" evidence="10">
    <location>
        <begin position="162"/>
        <end position="183"/>
    </location>
</feature>
<dbReference type="GO" id="GO:0005886">
    <property type="term" value="C:plasma membrane"/>
    <property type="evidence" value="ECO:0007669"/>
    <property type="project" value="UniProtKB-SubCell"/>
</dbReference>
<keyword evidence="7" id="KW-0406">Ion transport</keyword>
<name>A0A0N8IBI3_9RHOB</name>
<feature type="transmembrane region" description="Helical" evidence="10">
    <location>
        <begin position="133"/>
        <end position="150"/>
    </location>
</feature>
<feature type="transmembrane region" description="Helical" evidence="10">
    <location>
        <begin position="424"/>
        <end position="443"/>
    </location>
</feature>
<feature type="transmembrane region" description="Helical" evidence="10">
    <location>
        <begin position="395"/>
        <end position="418"/>
    </location>
</feature>
<keyword evidence="3" id="KW-0050">Antiport</keyword>
<organism evidence="11 12">
    <name type="scientific">Aliiroseovarius crassostreae</name>
    <dbReference type="NCBI Taxonomy" id="154981"/>
    <lineage>
        <taxon>Bacteria</taxon>
        <taxon>Pseudomonadati</taxon>
        <taxon>Pseudomonadota</taxon>
        <taxon>Alphaproteobacteria</taxon>
        <taxon>Rhodobacterales</taxon>
        <taxon>Paracoccaceae</taxon>
        <taxon>Aliiroseovarius</taxon>
    </lineage>
</organism>
<dbReference type="InterPro" id="IPR002528">
    <property type="entry name" value="MATE_fam"/>
</dbReference>
<dbReference type="STRING" id="154981.AKJ29_10820"/>
<dbReference type="Pfam" id="PF01554">
    <property type="entry name" value="MatE"/>
    <property type="match status" value="2"/>
</dbReference>
<dbReference type="EMBL" id="LKBA01000006">
    <property type="protein sequence ID" value="KPN63187.1"/>
    <property type="molecule type" value="Genomic_DNA"/>
</dbReference>
<sequence>MTTLPQTLPQHMRAALLLGLPLIGSQLAGFAIQIIDTVMLGWYGVEALAAVVLAGTLFFVLMIMGSGFAWAVMPMVASASEAGDDTRVRRVTRMGFWSSAIIATLVMPALWWSEPLLLAIGQEPDLSAIAQDYLRIMGWSLYPALGLMVLRSYLSALERTKVVLYATLLATVLNAFLNYALIFGNFGFPEMGVRGAALASLIVQCVNFAVLVTYAVRALPEHNLFQRIWRPDWEALREVVRMGGQIGLTSLAEAGLFSASTVVMGWIGTLELAAHGIALQIVSAFFMVHIGLSNAATVRAGRALGRKDEAGLRRGALAITLLSLLFGGISVLVFIGLPYPMISAFLDPAEPLRDEILRVGTSLLVVAALFQFADAAQVMALGLLRGVHDTKVPMVIASISYWLVGVPMSYLMGIHWGWGGEGVWAGLVIGLLCAGAFMSWRFWSRSSRLSQP</sequence>
<keyword evidence="12" id="KW-1185">Reference proteome</keyword>
<feature type="transmembrane region" description="Helical" evidence="10">
    <location>
        <begin position="195"/>
        <end position="216"/>
    </location>
</feature>
<keyword evidence="8 10" id="KW-0472">Membrane</keyword>
<proteinExistence type="predicted"/>
<reference evidence="11 12" key="1">
    <citation type="submission" date="2015-09" db="EMBL/GenBank/DDBJ databases">
        <title>Draft genome sequence of Aliiroseovarius crassostreae CV919-312TSm, the causative agent of Roseovarius Oyster Disease (formerly Juvenile Oyster Disease).</title>
        <authorList>
            <person name="Kessner L."/>
            <person name="Spinard E."/>
            <person name="Nelson D."/>
        </authorList>
    </citation>
    <scope>NUCLEOTIDE SEQUENCE [LARGE SCALE GENOMIC DNA]</scope>
    <source>
        <strain evidence="11 12">CV919-312</strain>
    </source>
</reference>
<evidence type="ECO:0000256" key="6">
    <source>
        <dbReference type="ARBA" id="ARBA00022989"/>
    </source>
</evidence>
<dbReference type="InterPro" id="IPR048279">
    <property type="entry name" value="MdtK-like"/>
</dbReference>
<evidence type="ECO:0000256" key="7">
    <source>
        <dbReference type="ARBA" id="ARBA00023065"/>
    </source>
</evidence>
<feature type="transmembrane region" description="Helical" evidence="10">
    <location>
        <begin position="94"/>
        <end position="113"/>
    </location>
</feature>
<evidence type="ECO:0000256" key="10">
    <source>
        <dbReference type="SAM" id="Phobius"/>
    </source>
</evidence>
<dbReference type="GO" id="GO:0015297">
    <property type="term" value="F:antiporter activity"/>
    <property type="evidence" value="ECO:0007669"/>
    <property type="project" value="UniProtKB-KW"/>
</dbReference>
<dbReference type="RefSeq" id="WP_055189295.1">
    <property type="nucleotide sequence ID" value="NZ_FPBS01000007.1"/>
</dbReference>
<evidence type="ECO:0000313" key="12">
    <source>
        <dbReference type="Proteomes" id="UP000050471"/>
    </source>
</evidence>
<accession>A0A0N8IBI3</accession>
<keyword evidence="5 10" id="KW-0812">Transmembrane</keyword>
<dbReference type="GO" id="GO:0042910">
    <property type="term" value="F:xenobiotic transmembrane transporter activity"/>
    <property type="evidence" value="ECO:0007669"/>
    <property type="project" value="InterPro"/>
</dbReference>
<feature type="transmembrane region" description="Helical" evidence="10">
    <location>
        <begin position="359"/>
        <end position="383"/>
    </location>
</feature>
<comment type="caution">
    <text evidence="11">The sequence shown here is derived from an EMBL/GenBank/DDBJ whole genome shotgun (WGS) entry which is preliminary data.</text>
</comment>
<dbReference type="InterPro" id="IPR050222">
    <property type="entry name" value="MATE_MdtK"/>
</dbReference>
<dbReference type="PIRSF" id="PIRSF006603">
    <property type="entry name" value="DinF"/>
    <property type="match status" value="1"/>
</dbReference>
<evidence type="ECO:0000256" key="4">
    <source>
        <dbReference type="ARBA" id="ARBA00022475"/>
    </source>
</evidence>
<evidence type="ECO:0000256" key="5">
    <source>
        <dbReference type="ARBA" id="ARBA00022692"/>
    </source>
</evidence>
<evidence type="ECO:0000256" key="8">
    <source>
        <dbReference type="ARBA" id="ARBA00023136"/>
    </source>
</evidence>
<dbReference type="PANTHER" id="PTHR43298">
    <property type="entry name" value="MULTIDRUG RESISTANCE PROTEIN NORM-RELATED"/>
    <property type="match status" value="1"/>
</dbReference>
<feature type="transmembrane region" description="Helical" evidence="10">
    <location>
        <begin position="12"/>
        <end position="35"/>
    </location>
</feature>
<dbReference type="PANTHER" id="PTHR43298:SF2">
    <property type="entry name" value="FMN_FAD EXPORTER YEEO-RELATED"/>
    <property type="match status" value="1"/>
</dbReference>
<evidence type="ECO:0000256" key="1">
    <source>
        <dbReference type="ARBA" id="ARBA00004429"/>
    </source>
</evidence>
<keyword evidence="4" id="KW-1003">Cell membrane</keyword>
<comment type="subcellular location">
    <subcellularLocation>
        <location evidence="1">Cell inner membrane</location>
        <topology evidence="1">Multi-pass membrane protein</topology>
    </subcellularLocation>
</comment>
<dbReference type="AlphaFoldDB" id="A0A0N8IBI3"/>
<feature type="transmembrane region" description="Helical" evidence="10">
    <location>
        <begin position="273"/>
        <end position="295"/>
    </location>
</feature>
<keyword evidence="6 10" id="KW-1133">Transmembrane helix</keyword>
<dbReference type="GO" id="GO:0006811">
    <property type="term" value="P:monoatomic ion transport"/>
    <property type="evidence" value="ECO:0007669"/>
    <property type="project" value="UniProtKB-KW"/>
</dbReference>
<dbReference type="Proteomes" id="UP000050471">
    <property type="component" value="Unassembled WGS sequence"/>
</dbReference>
<feature type="transmembrane region" description="Helical" evidence="10">
    <location>
        <begin position="316"/>
        <end position="339"/>
    </location>
</feature>
<evidence type="ECO:0000256" key="3">
    <source>
        <dbReference type="ARBA" id="ARBA00022449"/>
    </source>
</evidence>
<dbReference type="NCBIfam" id="TIGR00797">
    <property type="entry name" value="matE"/>
    <property type="match status" value="1"/>
</dbReference>
<keyword evidence="2" id="KW-0813">Transport</keyword>
<evidence type="ECO:0000313" key="11">
    <source>
        <dbReference type="EMBL" id="KPN63187.1"/>
    </source>
</evidence>
<gene>
    <name evidence="11" type="ORF">AKJ29_10820</name>
</gene>
<dbReference type="OrthoDB" id="9780160at2"/>